<feature type="region of interest" description="Disordered" evidence="1">
    <location>
        <begin position="556"/>
        <end position="578"/>
    </location>
</feature>
<dbReference type="GO" id="GO:0008104">
    <property type="term" value="P:intracellular protein localization"/>
    <property type="evidence" value="ECO:0007669"/>
    <property type="project" value="TreeGrafter"/>
</dbReference>
<dbReference type="GO" id="GO:0016020">
    <property type="term" value="C:membrane"/>
    <property type="evidence" value="ECO:0007669"/>
    <property type="project" value="TreeGrafter"/>
</dbReference>
<feature type="non-terminal residue" evidence="2">
    <location>
        <position position="1"/>
    </location>
</feature>
<feature type="region of interest" description="Disordered" evidence="1">
    <location>
        <begin position="410"/>
        <end position="435"/>
    </location>
</feature>
<protein>
    <submittedName>
        <fullName evidence="2">Uncharacterized protein</fullName>
    </submittedName>
</protein>
<sequence>MKSGGLVSSIRVSRLTLKAELKSIQSKLIAQLHQRLQAGVGPPTRTLLAKCIAKTYSLGDIYSVTATMNLCNDLLESKEDSAQQLSVKMAALGVLGALYESLGRLAGASYQDLFNILTKWLSRAESQVRAEIMSMLAKMVKVKKYAEDRVMVVRIAAVELTPLIDRCINRLEHLRGYADALSGYSLALAALIAGSSNCNLGIPNGKYSQASRSLRHEGRLQEVFLIFWLCFNSGINSGDVGTTAVTGYARLSSGSAASIATPPSPPLIRNSDMSAPPPTTPQKLFDQHVKIVESSENDSGNPTKANPQFPEALPKVETGCVYMKKSATDTQAKLFALLKGGNDTKAKPQLPLKMDNGTAATTTQAKAAKKIRYETLRRQPGFRQKVAQQKILYGSDSEGEPSGKSVIRTGAAATADTQSTRAAVDDEGTSTTPPYEPLQQVVETMDHLVIAFIDSFMRICTTPKIDETVVGETPKNYHEEPMQQATVIKELTCFTPPTSYSLNVSLNHGTNVERVVSLQEDDLGNDTKAKPVLPSVILYNSDGTVHDEHRDEPMSISEYTDHPATPLCKKTMNEEPEP</sequence>
<dbReference type="GO" id="GO:0005794">
    <property type="term" value="C:Golgi apparatus"/>
    <property type="evidence" value="ECO:0007669"/>
    <property type="project" value="TreeGrafter"/>
</dbReference>
<dbReference type="GO" id="GO:0005829">
    <property type="term" value="C:cytosol"/>
    <property type="evidence" value="ECO:0007669"/>
    <property type="project" value="GOC"/>
</dbReference>
<evidence type="ECO:0000256" key="1">
    <source>
        <dbReference type="SAM" id="MobiDB-lite"/>
    </source>
</evidence>
<dbReference type="AlphaFoldDB" id="A0AA36D192"/>
<comment type="caution">
    <text evidence="2">The sequence shown here is derived from an EMBL/GenBank/DDBJ whole genome shotgun (WGS) entry which is preliminary data.</text>
</comment>
<evidence type="ECO:0000313" key="3">
    <source>
        <dbReference type="Proteomes" id="UP001177023"/>
    </source>
</evidence>
<dbReference type="GO" id="GO:0030139">
    <property type="term" value="C:endocytic vesicle"/>
    <property type="evidence" value="ECO:0007669"/>
    <property type="project" value="TreeGrafter"/>
</dbReference>
<accession>A0AA36D192</accession>
<dbReference type="GO" id="GO:0042147">
    <property type="term" value="P:retrograde transport, endosome to Golgi"/>
    <property type="evidence" value="ECO:0007669"/>
    <property type="project" value="TreeGrafter"/>
</dbReference>
<dbReference type="EMBL" id="CATQJA010002655">
    <property type="protein sequence ID" value="CAJ0578871.1"/>
    <property type="molecule type" value="Genomic_DNA"/>
</dbReference>
<reference evidence="2" key="1">
    <citation type="submission" date="2023-06" db="EMBL/GenBank/DDBJ databases">
        <authorList>
            <person name="Delattre M."/>
        </authorList>
    </citation>
    <scope>NUCLEOTIDE SEQUENCE</scope>
    <source>
        <strain evidence="2">AF72</strain>
    </source>
</reference>
<organism evidence="2 3">
    <name type="scientific">Mesorhabditis spiculigera</name>
    <dbReference type="NCBI Taxonomy" id="96644"/>
    <lineage>
        <taxon>Eukaryota</taxon>
        <taxon>Metazoa</taxon>
        <taxon>Ecdysozoa</taxon>
        <taxon>Nematoda</taxon>
        <taxon>Chromadorea</taxon>
        <taxon>Rhabditida</taxon>
        <taxon>Rhabditina</taxon>
        <taxon>Rhabditomorpha</taxon>
        <taxon>Rhabditoidea</taxon>
        <taxon>Rhabditidae</taxon>
        <taxon>Mesorhabditinae</taxon>
        <taxon>Mesorhabditis</taxon>
    </lineage>
</organism>
<dbReference type="InterPro" id="IPR040108">
    <property type="entry name" value="Laa1/Sip1/HEATR5"/>
</dbReference>
<dbReference type="InterPro" id="IPR016024">
    <property type="entry name" value="ARM-type_fold"/>
</dbReference>
<dbReference type="SUPFAM" id="SSF48371">
    <property type="entry name" value="ARM repeat"/>
    <property type="match status" value="1"/>
</dbReference>
<gene>
    <name evidence="2" type="ORF">MSPICULIGERA_LOCUS17110</name>
</gene>
<dbReference type="GO" id="GO:0006897">
    <property type="term" value="P:endocytosis"/>
    <property type="evidence" value="ECO:0007669"/>
    <property type="project" value="TreeGrafter"/>
</dbReference>
<dbReference type="Proteomes" id="UP001177023">
    <property type="component" value="Unassembled WGS sequence"/>
</dbReference>
<proteinExistence type="predicted"/>
<name>A0AA36D192_9BILA</name>
<evidence type="ECO:0000313" key="2">
    <source>
        <dbReference type="EMBL" id="CAJ0578871.1"/>
    </source>
</evidence>
<dbReference type="PANTHER" id="PTHR21663:SF0">
    <property type="entry name" value="HEAT REPEAT-CONTAINING PROTEIN 5B"/>
    <property type="match status" value="1"/>
</dbReference>
<dbReference type="PANTHER" id="PTHR21663">
    <property type="entry name" value="HYPOTHETICAL HEAT DOMAIN-CONTAINING"/>
    <property type="match status" value="1"/>
</dbReference>
<keyword evidence="3" id="KW-1185">Reference proteome</keyword>